<dbReference type="Proteomes" id="UP000009309">
    <property type="component" value="Unassembled WGS sequence"/>
</dbReference>
<dbReference type="InterPro" id="IPR046947">
    <property type="entry name" value="LytR-like"/>
</dbReference>
<evidence type="ECO:0000259" key="3">
    <source>
        <dbReference type="PROSITE" id="PS50930"/>
    </source>
</evidence>
<feature type="domain" description="HTH LytTR-type" evidence="3">
    <location>
        <begin position="138"/>
        <end position="240"/>
    </location>
</feature>
<dbReference type="SMART" id="SM00850">
    <property type="entry name" value="LytTR"/>
    <property type="match status" value="1"/>
</dbReference>
<dbReference type="PROSITE" id="PS50930">
    <property type="entry name" value="HTH_LYTTR"/>
    <property type="match status" value="1"/>
</dbReference>
<dbReference type="Pfam" id="PF04397">
    <property type="entry name" value="LytTR"/>
    <property type="match status" value="1"/>
</dbReference>
<gene>
    <name evidence="4" type="primary">lytR</name>
    <name evidence="4" type="ORF">BN8_03221</name>
</gene>
<dbReference type="GO" id="GO:0003677">
    <property type="term" value="F:DNA binding"/>
    <property type="evidence" value="ECO:0007669"/>
    <property type="project" value="InterPro"/>
</dbReference>
<proteinExistence type="predicted"/>
<dbReference type="eggNOG" id="COG3279">
    <property type="taxonomic scope" value="Bacteria"/>
</dbReference>
<dbReference type="PANTHER" id="PTHR37299:SF1">
    <property type="entry name" value="STAGE 0 SPORULATION PROTEIN A HOMOLOG"/>
    <property type="match status" value="1"/>
</dbReference>
<reference evidence="4 5" key="1">
    <citation type="journal article" date="2012" name="J. Bacteriol.">
        <title>Genome Sequence of the Filamentous Bacterium Fibrisoma limi BUZ 3T.</title>
        <authorList>
            <person name="Filippini M."/>
            <person name="Qi W."/>
            <person name="Jaenicke S."/>
            <person name="Goesmann A."/>
            <person name="Smits T.H."/>
            <person name="Bagheri H.C."/>
        </authorList>
    </citation>
    <scope>NUCLEOTIDE SEQUENCE [LARGE SCALE GENOMIC DNA]</scope>
    <source>
        <strain evidence="5">BUZ 3T</strain>
    </source>
</reference>
<dbReference type="Gene3D" id="3.40.50.2300">
    <property type="match status" value="1"/>
</dbReference>
<dbReference type="InterPro" id="IPR011006">
    <property type="entry name" value="CheY-like_superfamily"/>
</dbReference>
<dbReference type="SUPFAM" id="SSF52172">
    <property type="entry name" value="CheY-like"/>
    <property type="match status" value="1"/>
</dbReference>
<evidence type="ECO:0000259" key="2">
    <source>
        <dbReference type="PROSITE" id="PS50110"/>
    </source>
</evidence>
<dbReference type="RefSeq" id="WP_009282659.1">
    <property type="nucleotide sequence ID" value="NZ_CAIT01000006.1"/>
</dbReference>
<accession>I2GJK4</accession>
<evidence type="ECO:0000256" key="1">
    <source>
        <dbReference type="PROSITE-ProRule" id="PRU00169"/>
    </source>
</evidence>
<dbReference type="STRING" id="1185876.BN8_03221"/>
<protein>
    <submittedName>
        <fullName evidence="4">Sensory transduction protein lytT</fullName>
    </submittedName>
</protein>
<dbReference type="PANTHER" id="PTHR37299">
    <property type="entry name" value="TRANSCRIPTIONAL REGULATOR-RELATED"/>
    <property type="match status" value="1"/>
</dbReference>
<dbReference type="PROSITE" id="PS50110">
    <property type="entry name" value="RESPONSE_REGULATORY"/>
    <property type="match status" value="1"/>
</dbReference>
<sequence length="240" mass="27351">MQKVVIIDDEAASRTLIRQYLEAYPQLIVVGEANNGVDAVRQINEFRPDLIFLDIQMPGLTGFDVLKHLDEIPQIIFSTAYDQYALQAFDVHAVDYLLKPYTRERFAQAVNRISSSSIQKIQPLAESLLSPSTYPEKILVQTGNRLLAVSVADILRIEAEGDYSNLVTNKGSFLSNYGISSLESKLNPQQFIRVHRSDIINLNFIREIQKYPSSYDVIMQNGDVVRVSRSYMDRIRELTF</sequence>
<keyword evidence="5" id="KW-1185">Reference proteome</keyword>
<dbReference type="AlphaFoldDB" id="I2GJK4"/>
<organism evidence="4 5">
    <name type="scientific">Fibrisoma limi BUZ 3</name>
    <dbReference type="NCBI Taxonomy" id="1185876"/>
    <lineage>
        <taxon>Bacteria</taxon>
        <taxon>Pseudomonadati</taxon>
        <taxon>Bacteroidota</taxon>
        <taxon>Cytophagia</taxon>
        <taxon>Cytophagales</taxon>
        <taxon>Spirosomataceae</taxon>
        <taxon>Fibrisoma</taxon>
    </lineage>
</organism>
<dbReference type="OrthoDB" id="1646880at2"/>
<name>I2GJK4_9BACT</name>
<dbReference type="GO" id="GO:0000156">
    <property type="term" value="F:phosphorelay response regulator activity"/>
    <property type="evidence" value="ECO:0007669"/>
    <property type="project" value="InterPro"/>
</dbReference>
<comment type="caution">
    <text evidence="4">The sequence shown here is derived from an EMBL/GenBank/DDBJ whole genome shotgun (WGS) entry which is preliminary data.</text>
</comment>
<keyword evidence="1" id="KW-0597">Phosphoprotein</keyword>
<evidence type="ECO:0000313" key="4">
    <source>
        <dbReference type="EMBL" id="CCH54079.1"/>
    </source>
</evidence>
<feature type="domain" description="Response regulatory" evidence="2">
    <location>
        <begin position="3"/>
        <end position="114"/>
    </location>
</feature>
<dbReference type="Gene3D" id="2.40.50.1020">
    <property type="entry name" value="LytTr DNA-binding domain"/>
    <property type="match status" value="1"/>
</dbReference>
<dbReference type="InterPro" id="IPR001789">
    <property type="entry name" value="Sig_transdc_resp-reg_receiver"/>
</dbReference>
<feature type="modified residue" description="4-aspartylphosphate" evidence="1">
    <location>
        <position position="54"/>
    </location>
</feature>
<dbReference type="InterPro" id="IPR007492">
    <property type="entry name" value="LytTR_DNA-bd_dom"/>
</dbReference>
<dbReference type="Pfam" id="PF00072">
    <property type="entry name" value="Response_reg"/>
    <property type="match status" value="1"/>
</dbReference>
<dbReference type="SMART" id="SM00448">
    <property type="entry name" value="REC"/>
    <property type="match status" value="1"/>
</dbReference>
<dbReference type="EMBL" id="CAIT01000006">
    <property type="protein sequence ID" value="CCH54079.1"/>
    <property type="molecule type" value="Genomic_DNA"/>
</dbReference>
<evidence type="ECO:0000313" key="5">
    <source>
        <dbReference type="Proteomes" id="UP000009309"/>
    </source>
</evidence>